<dbReference type="PANTHER" id="PTHR22916">
    <property type="entry name" value="GLYCOSYLTRANSFERASE"/>
    <property type="match status" value="1"/>
</dbReference>
<accession>A0A2N3QQF6</accession>
<dbReference type="InterPro" id="IPR001173">
    <property type="entry name" value="Glyco_trans_2-like"/>
</dbReference>
<reference evidence="2 3" key="1">
    <citation type="submission" date="2017-10" db="EMBL/GenBank/DDBJ databases">
        <title>Bifidobacterium genomics.</title>
        <authorList>
            <person name="Lugli G.A."/>
            <person name="Milani C."/>
            <person name="Mancabelli L."/>
        </authorList>
    </citation>
    <scope>NUCLEOTIDE SEQUENCE [LARGE SCALE GENOMIC DNA]</scope>
    <source>
        <strain evidence="2 3">1747B</strain>
    </source>
</reference>
<dbReference type="Pfam" id="PF00535">
    <property type="entry name" value="Glycos_transf_2"/>
    <property type="match status" value="1"/>
</dbReference>
<feature type="domain" description="Glycosyltransferase 2-like" evidence="1">
    <location>
        <begin position="12"/>
        <end position="168"/>
    </location>
</feature>
<keyword evidence="2" id="KW-0808">Transferase</keyword>
<dbReference type="Gene3D" id="3.90.550.10">
    <property type="entry name" value="Spore Coat Polysaccharide Biosynthesis Protein SpsA, Chain A"/>
    <property type="match status" value="1"/>
</dbReference>
<sequence length="244" mass="27660">MGKVSVMAKTVSVGMAVYNGEKYLPAQIDSILKQLKDDDELVISYDQSIDGTKALIDAYAENDSRVRVIENDRPGIVGNFNNALKHCRKDIIFISDQDDEWAPGKRDKMVAALESSHADLAIHNAVHVDANGNPISKSLFEMYNIHSGIWRNFTRPRYSGCCMAFTTKAKKLILPMPESVINYDHWVGMVCELFGSVVFVDDVLLHHRLHGGNVTTSRRTIRIVAQQRFNLLRELMKRKRQLQK</sequence>
<dbReference type="EMBL" id="PCHA01000025">
    <property type="protein sequence ID" value="PKU93898.1"/>
    <property type="molecule type" value="Genomic_DNA"/>
</dbReference>
<comment type="caution">
    <text evidence="2">The sequence shown here is derived from an EMBL/GenBank/DDBJ whole genome shotgun (WGS) entry which is preliminary data.</text>
</comment>
<organism evidence="2 3">
    <name type="scientific">Bifidobacterium pseudolongum subsp. globosum</name>
    <dbReference type="NCBI Taxonomy" id="1690"/>
    <lineage>
        <taxon>Bacteria</taxon>
        <taxon>Bacillati</taxon>
        <taxon>Actinomycetota</taxon>
        <taxon>Actinomycetes</taxon>
        <taxon>Bifidobacteriales</taxon>
        <taxon>Bifidobacteriaceae</taxon>
        <taxon>Bifidobacterium</taxon>
    </lineage>
</organism>
<dbReference type="Proteomes" id="UP000233722">
    <property type="component" value="Unassembled WGS sequence"/>
</dbReference>
<evidence type="ECO:0000313" key="2">
    <source>
        <dbReference type="EMBL" id="PKU93898.1"/>
    </source>
</evidence>
<protein>
    <submittedName>
        <fullName evidence="2">Glycosyltransferases</fullName>
    </submittedName>
</protein>
<evidence type="ECO:0000313" key="3">
    <source>
        <dbReference type="Proteomes" id="UP000233722"/>
    </source>
</evidence>
<gene>
    <name evidence="2" type="ORF">CQR45_1447</name>
</gene>
<dbReference type="AlphaFoldDB" id="A0A2N3QQF6"/>
<dbReference type="SUPFAM" id="SSF53448">
    <property type="entry name" value="Nucleotide-diphospho-sugar transferases"/>
    <property type="match status" value="1"/>
</dbReference>
<evidence type="ECO:0000259" key="1">
    <source>
        <dbReference type="Pfam" id="PF00535"/>
    </source>
</evidence>
<dbReference type="PANTHER" id="PTHR22916:SF3">
    <property type="entry name" value="UDP-GLCNAC:BETAGAL BETA-1,3-N-ACETYLGLUCOSAMINYLTRANSFERASE-LIKE PROTEIN 1"/>
    <property type="match status" value="1"/>
</dbReference>
<dbReference type="InterPro" id="IPR029044">
    <property type="entry name" value="Nucleotide-diphossugar_trans"/>
</dbReference>
<proteinExistence type="predicted"/>
<name>A0A2N3QQF6_9BIFI</name>
<dbReference type="GO" id="GO:0016758">
    <property type="term" value="F:hexosyltransferase activity"/>
    <property type="evidence" value="ECO:0007669"/>
    <property type="project" value="UniProtKB-ARBA"/>
</dbReference>